<evidence type="ECO:0000256" key="3">
    <source>
        <dbReference type="SAM" id="Phobius"/>
    </source>
</evidence>
<dbReference type="GO" id="GO:0016787">
    <property type="term" value="F:hydrolase activity"/>
    <property type="evidence" value="ECO:0007669"/>
    <property type="project" value="UniProtKB-UniRule"/>
</dbReference>
<dbReference type="Pfam" id="PF01368">
    <property type="entry name" value="DHH"/>
    <property type="match status" value="1"/>
</dbReference>
<dbReference type="InterPro" id="IPR051319">
    <property type="entry name" value="Oligoribo/pAp-PDE_c-di-AMP_PDE"/>
</dbReference>
<feature type="binding site" evidence="2">
    <location>
        <position position="341"/>
    </location>
    <ligand>
        <name>Mn(2+)</name>
        <dbReference type="ChEBI" id="CHEBI:29035"/>
        <label>1</label>
    </ligand>
</feature>
<feature type="binding site" evidence="2">
    <location>
        <position position="438"/>
    </location>
    <ligand>
        <name>Mn(2+)</name>
        <dbReference type="ChEBI" id="CHEBI:29035"/>
        <label>2</label>
    </ligand>
</feature>
<comment type="cofactor">
    <cofactor evidence="2">
        <name>Mn(2+)</name>
        <dbReference type="ChEBI" id="CHEBI:29035"/>
    </cofactor>
    <text evidence="2">For phosphodiesterase activity, probably binds 2 Mn(2+) per subunit.</text>
</comment>
<feature type="binding site" evidence="2">
    <location>
        <position position="493"/>
    </location>
    <ligand>
        <name>Mn(2+)</name>
        <dbReference type="ChEBI" id="CHEBI:29035"/>
        <label>2</label>
    </ligand>
</feature>
<keyword evidence="2" id="KW-0464">Manganese</keyword>
<keyword evidence="1 3" id="KW-0472">Membrane</keyword>
<feature type="domain" description="DDH" evidence="4">
    <location>
        <begin position="335"/>
        <end position="490"/>
    </location>
</feature>
<dbReference type="Proteomes" id="UP000191448">
    <property type="component" value="Unassembled WGS sequence"/>
</dbReference>
<comment type="similarity">
    <text evidence="1">Belongs to the GdpP/PdeA phosphodiesterase family.</text>
</comment>
<dbReference type="FunFam" id="3.90.1640.10:FF:000002">
    <property type="entry name" value="Cyclic-di-AMP phosphodiesterase"/>
    <property type="match status" value="1"/>
</dbReference>
<keyword evidence="2" id="KW-0479">Metal-binding</keyword>
<feature type="binding site" evidence="2">
    <location>
        <position position="414"/>
    </location>
    <ligand>
        <name>Mn(2+)</name>
        <dbReference type="ChEBI" id="CHEBI:29035"/>
        <label>2</label>
    </ligand>
</feature>
<dbReference type="SUPFAM" id="SSF64182">
    <property type="entry name" value="DHH phosphoesterases"/>
    <property type="match status" value="1"/>
</dbReference>
<dbReference type="Gene3D" id="3.90.1640.10">
    <property type="entry name" value="inorganic pyrophosphatase (n-terminal core)"/>
    <property type="match status" value="1"/>
</dbReference>
<dbReference type="OrthoDB" id="9759476at2"/>
<dbReference type="PANTHER" id="PTHR47618">
    <property type="entry name" value="BIFUNCTIONAL OLIGORIBONUCLEASE AND PAP PHOSPHATASE NRNA"/>
    <property type="match status" value="1"/>
</dbReference>
<name>A0A1V4SLI8_9CLOT</name>
<reference evidence="6 7" key="1">
    <citation type="submission" date="2016-02" db="EMBL/GenBank/DDBJ databases">
        <title>Genome sequence of Clostridium thermobutyricum DSM 4928.</title>
        <authorList>
            <person name="Poehlein A."/>
            <person name="Daniel R."/>
        </authorList>
    </citation>
    <scope>NUCLEOTIDE SEQUENCE [LARGE SCALE GENOMIC DNA]</scope>
    <source>
        <strain evidence="6 7">DSM 4928</strain>
    </source>
</reference>
<evidence type="ECO:0000259" key="4">
    <source>
        <dbReference type="Pfam" id="PF01368"/>
    </source>
</evidence>
<dbReference type="InterPro" id="IPR038763">
    <property type="entry name" value="DHH_sf"/>
</dbReference>
<feature type="binding site" evidence="2">
    <location>
        <position position="414"/>
    </location>
    <ligand>
        <name>Mn(2+)</name>
        <dbReference type="ChEBI" id="CHEBI:29035"/>
        <label>1</label>
    </ligand>
</feature>
<dbReference type="Gene3D" id="3.30.450.20">
    <property type="entry name" value="PAS domain"/>
    <property type="match status" value="1"/>
</dbReference>
<dbReference type="Pfam" id="PF24898">
    <property type="entry name" value="GGDEF_GdpP"/>
    <property type="match status" value="1"/>
</dbReference>
<feature type="binding site" evidence="2">
    <location>
        <position position="345"/>
    </location>
    <ligand>
        <name>Mn(2+)</name>
        <dbReference type="ChEBI" id="CHEBI:29035"/>
        <label>1</label>
    </ligand>
</feature>
<dbReference type="RefSeq" id="WP_080024293.1">
    <property type="nucleotide sequence ID" value="NZ_LTAY01000111.1"/>
</dbReference>
<dbReference type="InterPro" id="IPR014528">
    <property type="entry name" value="GdpP/PdeA"/>
</dbReference>
<dbReference type="GO" id="GO:0106409">
    <property type="term" value="F:cyclic-di-AMP phosphodiesterase activity"/>
    <property type="evidence" value="ECO:0007669"/>
    <property type="project" value="RHEA"/>
</dbReference>
<dbReference type="EC" id="3.1.4.-" evidence="1"/>
<dbReference type="GO" id="GO:0003676">
    <property type="term" value="F:nucleic acid binding"/>
    <property type="evidence" value="ECO:0007669"/>
    <property type="project" value="UniProtKB-UniRule"/>
</dbReference>
<evidence type="ECO:0000256" key="1">
    <source>
        <dbReference type="PIRNR" id="PIRNR026583"/>
    </source>
</evidence>
<feature type="domain" description="DHHA1" evidence="5">
    <location>
        <begin position="552"/>
        <end position="638"/>
    </location>
</feature>
<dbReference type="GO" id="GO:0046872">
    <property type="term" value="F:metal ion binding"/>
    <property type="evidence" value="ECO:0007669"/>
    <property type="project" value="UniProtKB-KW"/>
</dbReference>
<evidence type="ECO:0000256" key="2">
    <source>
        <dbReference type="PIRSR" id="PIRSR026583-50"/>
    </source>
</evidence>
<dbReference type="InterPro" id="IPR003156">
    <property type="entry name" value="DHHA1_dom"/>
</dbReference>
<dbReference type="AlphaFoldDB" id="A0A1V4SLI8"/>
<evidence type="ECO:0000259" key="5">
    <source>
        <dbReference type="Pfam" id="PF02272"/>
    </source>
</evidence>
<sequence>MKLDTPIKRMIKPVILILGAIISFILNYYQIGLLIILIFLIDNFYQLSIFWKKDMDEKNLIKEIDNAITDNLEANLIIPIALMDQQGNIKWNNSMMNEIKSGDNLVDSNILSIARGIDIEKIRESTNETHQRLILNNKVYDVYSNKVDYKKDLFLIYFNSVDESKDKKKTNESVMLIEIDNISEALDTVEENLRPLIVAEIEQKLNSYGNRIEAMIKKYDKNKYILSVLDKYIDQEIESKFTILEEISKICKGNKLEITLSIGVGRGALTPNENYKFAVIAKELALGRGGDQVVVKNNDDIKIFGGNSKEIEKRTRVRARVVSHALKELIYESDNVFIVGHKNLDMDCFGSALALSTIVKKLGKKRSIVLGNDTFAIQPFFSKIKELEEYNDLFTTYEKAYKEITDNSLVIIVDVHNRNYVGNLDFVENAKRKVIIDHHRRSTDIVGDALLNYIEVYASSTSEMITEIIQYILDKPSVSVIEAEGLLAGIYMDTKGFSFKTGVRTFDAASFLRRMGAETTEVKKLFTDNLDEFIQIAETIKSAKIKNSTAIAVAPNNSNTVIVAKSADELLNITGILAAFVVCDINGDIYISARSVGDINVQIVLESLGGGGHLNIAGVKISDKSVDEVLVMLKDAIEKYLKVGE</sequence>
<comment type="function">
    <text evidence="1">Has phosphodiesterase (PDE) activity against cyclic-di-AMP (c-di-AMP).</text>
</comment>
<dbReference type="InterPro" id="IPR001667">
    <property type="entry name" value="DDH_dom"/>
</dbReference>
<dbReference type="Pfam" id="PF02272">
    <property type="entry name" value="DHHA1"/>
    <property type="match status" value="1"/>
</dbReference>
<keyword evidence="1" id="KW-1003">Cell membrane</keyword>
<comment type="catalytic activity">
    <reaction evidence="1">
        <text>3',3'-c-di-AMP + H2O = 5'-O-phosphonoadenylyl-(3'-&gt;5')-adenosine + H(+)</text>
        <dbReference type="Rhea" id="RHEA:54420"/>
        <dbReference type="ChEBI" id="CHEBI:15377"/>
        <dbReference type="ChEBI" id="CHEBI:15378"/>
        <dbReference type="ChEBI" id="CHEBI:71500"/>
        <dbReference type="ChEBI" id="CHEBI:138171"/>
    </reaction>
</comment>
<keyword evidence="3" id="KW-1133">Transmembrane helix</keyword>
<keyword evidence="3" id="KW-0812">Transmembrane</keyword>
<feature type="transmembrane region" description="Helical" evidence="3">
    <location>
        <begin position="14"/>
        <end position="41"/>
    </location>
</feature>
<dbReference type="Gene3D" id="3.10.310.30">
    <property type="match status" value="1"/>
</dbReference>
<proteinExistence type="inferred from homology"/>
<gene>
    <name evidence="6" type="primary">nrnA_2</name>
    <name evidence="6" type="ORF">CLTHE_32550</name>
</gene>
<dbReference type="PIRSF" id="PIRSF026583">
    <property type="entry name" value="YybT"/>
    <property type="match status" value="1"/>
</dbReference>
<comment type="caution">
    <text evidence="6">The sequence shown here is derived from an EMBL/GenBank/DDBJ whole genome shotgun (WGS) entry which is preliminary data.</text>
</comment>
<dbReference type="EMBL" id="LTAY01000111">
    <property type="protein sequence ID" value="OPX44720.1"/>
    <property type="molecule type" value="Genomic_DNA"/>
</dbReference>
<dbReference type="PANTHER" id="PTHR47618:SF2">
    <property type="entry name" value="CYCLIC-DI-AMP PHOSPHODIESTERASE GDPP"/>
    <property type="match status" value="1"/>
</dbReference>
<evidence type="ECO:0000313" key="7">
    <source>
        <dbReference type="Proteomes" id="UP000191448"/>
    </source>
</evidence>
<feature type="binding site" evidence="2">
    <location>
        <position position="347"/>
    </location>
    <ligand>
        <name>Mn(2+)</name>
        <dbReference type="ChEBI" id="CHEBI:29035"/>
        <label>2</label>
    </ligand>
</feature>
<accession>A0A1V4SLI8</accession>
<organism evidence="6 7">
    <name type="scientific">Clostridium thermobutyricum DSM 4928</name>
    <dbReference type="NCBI Taxonomy" id="1121339"/>
    <lineage>
        <taxon>Bacteria</taxon>
        <taxon>Bacillati</taxon>
        <taxon>Bacillota</taxon>
        <taxon>Clostridia</taxon>
        <taxon>Eubacteriales</taxon>
        <taxon>Clostridiaceae</taxon>
        <taxon>Clostridium</taxon>
    </lineage>
</organism>
<dbReference type="GO" id="GO:0005886">
    <property type="term" value="C:plasma membrane"/>
    <property type="evidence" value="ECO:0007669"/>
    <property type="project" value="UniProtKB-SubCell"/>
</dbReference>
<protein>
    <recommendedName>
        <fullName evidence="1">Cyclic-di-AMP phosphodiesterase</fullName>
        <ecNumber evidence="1">3.1.4.-</ecNumber>
    </recommendedName>
</protein>
<keyword evidence="1 6" id="KW-0378">Hydrolase</keyword>
<evidence type="ECO:0000313" key="6">
    <source>
        <dbReference type="EMBL" id="OPX44720.1"/>
    </source>
</evidence>
<comment type="subcellular location">
    <subcellularLocation>
        <location evidence="1">Cell membrane</location>
    </subcellularLocation>
</comment>